<proteinExistence type="predicted"/>
<sequence>MAEQKKTKPVLSKKQRQRVAALGVARDVLASKSFVSSGAVDTQPLIDVARYVVEARDPLEDYHVNDHHVHVSMEAVREAASRGLRCANITELELELERRREGP</sequence>
<protein>
    <submittedName>
        <fullName evidence="1">Uncharacterized protein</fullName>
    </submittedName>
</protein>
<reference evidence="1 2" key="1">
    <citation type="submission" date="2016-03" db="EMBL/GenBank/DDBJ databases">
        <authorList>
            <person name="Montgomery M.T."/>
            <person name="Guerrero C.A."/>
            <person name="Mavrich T.N."/>
            <person name="Pope W.H."/>
            <person name="Garlena R.A."/>
            <person name="Russell D.A."/>
            <person name="Jacobs-Sera D."/>
            <person name="Hendrix R.W."/>
            <person name="Hatfull G.F."/>
        </authorList>
    </citation>
    <scope>NUCLEOTIDE SEQUENCE [LARGE SCALE GENOMIC DNA]</scope>
</reference>
<evidence type="ECO:0000313" key="2">
    <source>
        <dbReference type="Proteomes" id="UP000203169"/>
    </source>
</evidence>
<dbReference type="GeneID" id="28802839"/>
<dbReference type="EMBL" id="KU998239">
    <property type="protein sequence ID" value="ANA85769.1"/>
    <property type="molecule type" value="Genomic_DNA"/>
</dbReference>
<dbReference type="Proteomes" id="UP000203169">
    <property type="component" value="Segment"/>
</dbReference>
<name>A0A160DDH4_9CAUD</name>
<dbReference type="KEGG" id="vg:28802839"/>
<keyword evidence="2" id="KW-1185">Reference proteome</keyword>
<accession>A0A160DDH4</accession>
<evidence type="ECO:0000313" key="1">
    <source>
        <dbReference type="EMBL" id="ANA85769.1"/>
    </source>
</evidence>
<gene>
    <name evidence="1" type="primary">63</name>
    <name evidence="1" type="ORF">PBI_COZZ_63</name>
</gene>
<dbReference type="OrthoDB" id="26876at10239"/>
<organism evidence="1 2">
    <name type="scientific">Gordonia phage Cozz</name>
    <dbReference type="NCBI Taxonomy" id="1838066"/>
    <lineage>
        <taxon>Viruses</taxon>
        <taxon>Duplodnaviria</taxon>
        <taxon>Heunggongvirae</taxon>
        <taxon>Uroviricota</taxon>
        <taxon>Caudoviricetes</taxon>
        <taxon>Emalynvirus</taxon>
        <taxon>Emalynvirus cozz</taxon>
    </lineage>
</organism>
<dbReference type="RefSeq" id="YP_009276522.1">
    <property type="nucleotide sequence ID" value="NC_030941.1"/>
</dbReference>